<protein>
    <submittedName>
        <fullName evidence="1">Uncharacterized protein</fullName>
    </submittedName>
</protein>
<organism evidence="1 2">
    <name type="scientific">Paramecium octaurelia</name>
    <dbReference type="NCBI Taxonomy" id="43137"/>
    <lineage>
        <taxon>Eukaryota</taxon>
        <taxon>Sar</taxon>
        <taxon>Alveolata</taxon>
        <taxon>Ciliophora</taxon>
        <taxon>Intramacronucleata</taxon>
        <taxon>Oligohymenophorea</taxon>
        <taxon>Peniculida</taxon>
        <taxon>Parameciidae</taxon>
        <taxon>Paramecium</taxon>
    </lineage>
</organism>
<evidence type="ECO:0000313" key="2">
    <source>
        <dbReference type="Proteomes" id="UP000683925"/>
    </source>
</evidence>
<dbReference type="AlphaFoldDB" id="A0A8S1S850"/>
<gene>
    <name evidence="1" type="ORF">POCTA_138.1.T0080365</name>
</gene>
<proteinExistence type="predicted"/>
<dbReference type="Proteomes" id="UP000683925">
    <property type="component" value="Unassembled WGS sequence"/>
</dbReference>
<dbReference type="EMBL" id="CAJJDP010000007">
    <property type="protein sequence ID" value="CAD8137401.1"/>
    <property type="molecule type" value="Genomic_DNA"/>
</dbReference>
<reference evidence="1" key="1">
    <citation type="submission" date="2021-01" db="EMBL/GenBank/DDBJ databases">
        <authorList>
            <consortium name="Genoscope - CEA"/>
            <person name="William W."/>
        </authorList>
    </citation>
    <scope>NUCLEOTIDE SEQUENCE</scope>
</reference>
<keyword evidence="2" id="KW-1185">Reference proteome</keyword>
<comment type="caution">
    <text evidence="1">The sequence shown here is derived from an EMBL/GenBank/DDBJ whole genome shotgun (WGS) entry which is preliminary data.</text>
</comment>
<accession>A0A8S1S850</accession>
<sequence>MFLKIKMGHHILLFLLILIKKLFNFTITSYFALIFFSHLMCIYHHLAITNWLCFL</sequence>
<evidence type="ECO:0000313" key="1">
    <source>
        <dbReference type="EMBL" id="CAD8137401.1"/>
    </source>
</evidence>
<name>A0A8S1S850_PAROT</name>